<name>A0A5C3PHH1_9APHY</name>
<reference evidence="2 3" key="1">
    <citation type="journal article" date="2019" name="Nat. Ecol. Evol.">
        <title>Megaphylogeny resolves global patterns of mushroom evolution.</title>
        <authorList>
            <person name="Varga T."/>
            <person name="Krizsan K."/>
            <person name="Foldi C."/>
            <person name="Dima B."/>
            <person name="Sanchez-Garcia M."/>
            <person name="Sanchez-Ramirez S."/>
            <person name="Szollosi G.J."/>
            <person name="Szarkandi J.G."/>
            <person name="Papp V."/>
            <person name="Albert L."/>
            <person name="Andreopoulos W."/>
            <person name="Angelini C."/>
            <person name="Antonin V."/>
            <person name="Barry K.W."/>
            <person name="Bougher N.L."/>
            <person name="Buchanan P."/>
            <person name="Buyck B."/>
            <person name="Bense V."/>
            <person name="Catcheside P."/>
            <person name="Chovatia M."/>
            <person name="Cooper J."/>
            <person name="Damon W."/>
            <person name="Desjardin D."/>
            <person name="Finy P."/>
            <person name="Geml J."/>
            <person name="Haridas S."/>
            <person name="Hughes K."/>
            <person name="Justo A."/>
            <person name="Karasinski D."/>
            <person name="Kautmanova I."/>
            <person name="Kiss B."/>
            <person name="Kocsube S."/>
            <person name="Kotiranta H."/>
            <person name="LaButti K.M."/>
            <person name="Lechner B.E."/>
            <person name="Liimatainen K."/>
            <person name="Lipzen A."/>
            <person name="Lukacs Z."/>
            <person name="Mihaltcheva S."/>
            <person name="Morgado L.N."/>
            <person name="Niskanen T."/>
            <person name="Noordeloos M.E."/>
            <person name="Ohm R.A."/>
            <person name="Ortiz-Santana B."/>
            <person name="Ovrebo C."/>
            <person name="Racz N."/>
            <person name="Riley R."/>
            <person name="Savchenko A."/>
            <person name="Shiryaev A."/>
            <person name="Soop K."/>
            <person name="Spirin V."/>
            <person name="Szebenyi C."/>
            <person name="Tomsovsky M."/>
            <person name="Tulloss R.E."/>
            <person name="Uehling J."/>
            <person name="Grigoriev I.V."/>
            <person name="Vagvolgyi C."/>
            <person name="Papp T."/>
            <person name="Martin F.M."/>
            <person name="Miettinen O."/>
            <person name="Hibbett D.S."/>
            <person name="Nagy L.G."/>
        </authorList>
    </citation>
    <scope>NUCLEOTIDE SEQUENCE [LARGE SCALE GENOMIC DNA]</scope>
    <source>
        <strain evidence="2 3">HHB13444</strain>
    </source>
</reference>
<evidence type="ECO:0000313" key="3">
    <source>
        <dbReference type="Proteomes" id="UP000308197"/>
    </source>
</evidence>
<keyword evidence="3" id="KW-1185">Reference proteome</keyword>
<proteinExistence type="predicted"/>
<protein>
    <submittedName>
        <fullName evidence="2">Uncharacterized protein</fullName>
    </submittedName>
</protein>
<organism evidence="2 3">
    <name type="scientific">Polyporus arcularius HHB13444</name>
    <dbReference type="NCBI Taxonomy" id="1314778"/>
    <lineage>
        <taxon>Eukaryota</taxon>
        <taxon>Fungi</taxon>
        <taxon>Dikarya</taxon>
        <taxon>Basidiomycota</taxon>
        <taxon>Agaricomycotina</taxon>
        <taxon>Agaricomycetes</taxon>
        <taxon>Polyporales</taxon>
        <taxon>Polyporaceae</taxon>
        <taxon>Polyporus</taxon>
    </lineage>
</organism>
<feature type="region of interest" description="Disordered" evidence="1">
    <location>
        <begin position="1"/>
        <end position="56"/>
    </location>
</feature>
<dbReference type="AlphaFoldDB" id="A0A5C3PHH1"/>
<accession>A0A5C3PHH1</accession>
<feature type="compositionally biased region" description="Low complexity" evidence="1">
    <location>
        <begin position="20"/>
        <end position="37"/>
    </location>
</feature>
<sequence>MRVLRTELARTGTSFRRAYSSSTGTQTTESTSTGTHTPAEPETDEPSHNRESPEPSLVIRTLQPARLTSEDLLMINLTASTSVTVSSPHADSHTPECRLSFSKLPARHGQRGWLYYHQPPSGPPLAGEVRFRITASHGPASFELGVDAVTRSGIPWCIPLPVIAMDQSYAVLRHLLTDEDRMVSRDVMREASKLSRIPERCVHAFGQPFELSMQAGTHRVTLAGKKGFGNAELRNIAVAGFETIPAAQSGEGTRHVKHMPFLGTAVCAFERSTRMDHRGQRVVVVRMLRSVESDPVRLDPSYTGPKFSRQLMPRQGKLLLTVYRGKMTAWAGDVDRRAPEGQRNPAASLSILYDNAEEYGLPR</sequence>
<dbReference type="Proteomes" id="UP000308197">
    <property type="component" value="Unassembled WGS sequence"/>
</dbReference>
<evidence type="ECO:0000256" key="1">
    <source>
        <dbReference type="SAM" id="MobiDB-lite"/>
    </source>
</evidence>
<dbReference type="InParanoid" id="A0A5C3PHH1"/>
<gene>
    <name evidence="2" type="ORF">K466DRAFT_586194</name>
</gene>
<evidence type="ECO:0000313" key="2">
    <source>
        <dbReference type="EMBL" id="TFK87660.1"/>
    </source>
</evidence>
<dbReference type="EMBL" id="ML211144">
    <property type="protein sequence ID" value="TFK87660.1"/>
    <property type="molecule type" value="Genomic_DNA"/>
</dbReference>